<dbReference type="Proteomes" id="UP000018460">
    <property type="component" value="Unassembled WGS sequence"/>
</dbReference>
<comment type="similarity">
    <text evidence="3">Belongs to the ABC transporter superfamily.</text>
</comment>
<dbReference type="InterPro" id="IPR003593">
    <property type="entry name" value="AAA+_ATPase"/>
</dbReference>
<feature type="domain" description="ABC transporter" evidence="12">
    <location>
        <begin position="14"/>
        <end position="253"/>
    </location>
</feature>
<evidence type="ECO:0000256" key="6">
    <source>
        <dbReference type="ARBA" id="ARBA00022475"/>
    </source>
</evidence>
<dbReference type="GO" id="GO:0016887">
    <property type="term" value="F:ATP hydrolysis activity"/>
    <property type="evidence" value="ECO:0007669"/>
    <property type="project" value="InterPro"/>
</dbReference>
<keyword evidence="7" id="KW-0547">Nucleotide-binding</keyword>
<dbReference type="FunFam" id="3.40.50.300:FF:000056">
    <property type="entry name" value="Cell division ATP-binding protein FtsE"/>
    <property type="match status" value="1"/>
</dbReference>
<evidence type="ECO:0000256" key="7">
    <source>
        <dbReference type="ARBA" id="ARBA00022741"/>
    </source>
</evidence>
<dbReference type="InterPro" id="IPR003439">
    <property type="entry name" value="ABC_transporter-like_ATP-bd"/>
</dbReference>
<evidence type="ECO:0000256" key="5">
    <source>
        <dbReference type="ARBA" id="ARBA00022448"/>
    </source>
</evidence>
<dbReference type="Pfam" id="PF00005">
    <property type="entry name" value="ABC_tran"/>
    <property type="match status" value="1"/>
</dbReference>
<evidence type="ECO:0000256" key="10">
    <source>
        <dbReference type="ARBA" id="ARBA00022970"/>
    </source>
</evidence>
<dbReference type="PROSITE" id="PS00211">
    <property type="entry name" value="ABC_TRANSPORTER_1"/>
    <property type="match status" value="1"/>
</dbReference>
<reference evidence="13 14" key="1">
    <citation type="submission" date="2013-02" db="EMBL/GenBank/DDBJ databases">
        <title>The Genome Sequence of Acinetobacter bouvetii CIP 107468.</title>
        <authorList>
            <consortium name="The Broad Institute Genome Sequencing Platform"/>
            <consortium name="The Broad Institute Genome Sequencing Center for Infectious Disease"/>
            <person name="Cerqueira G."/>
            <person name="Feldgarden M."/>
            <person name="Courvalin P."/>
            <person name="Perichon B."/>
            <person name="Grillot-Courvalin C."/>
            <person name="Clermont D."/>
            <person name="Rocha E."/>
            <person name="Yoon E.-J."/>
            <person name="Nemec A."/>
            <person name="Walker B."/>
            <person name="Young S.K."/>
            <person name="Zeng Q."/>
            <person name="Gargeya S."/>
            <person name="Fitzgerald M."/>
            <person name="Haas B."/>
            <person name="Abouelleil A."/>
            <person name="Alvarado L."/>
            <person name="Arachchi H.M."/>
            <person name="Berlin A.M."/>
            <person name="Chapman S.B."/>
            <person name="Dewar J."/>
            <person name="Goldberg J."/>
            <person name="Griggs A."/>
            <person name="Gujja S."/>
            <person name="Hansen M."/>
            <person name="Howarth C."/>
            <person name="Imamovic A."/>
            <person name="Larimer J."/>
            <person name="McCowan C."/>
            <person name="Murphy C."/>
            <person name="Neiman D."/>
            <person name="Pearson M."/>
            <person name="Priest M."/>
            <person name="Roberts A."/>
            <person name="Saif S."/>
            <person name="Shea T."/>
            <person name="Sisk P."/>
            <person name="Sykes S."/>
            <person name="Wortman J."/>
            <person name="Nusbaum C."/>
            <person name="Birren B."/>
        </authorList>
    </citation>
    <scope>NUCLEOTIDE SEQUENCE [LARGE SCALE GENOMIC DNA]</scope>
    <source>
        <strain evidence="13 14">CIP 107468</strain>
    </source>
</reference>
<dbReference type="SUPFAM" id="SSF52540">
    <property type="entry name" value="P-loop containing nucleoside triphosphate hydrolases"/>
    <property type="match status" value="1"/>
</dbReference>
<keyword evidence="9" id="KW-1278">Translocase</keyword>
<evidence type="ECO:0000256" key="11">
    <source>
        <dbReference type="ARBA" id="ARBA00023136"/>
    </source>
</evidence>
<comment type="caution">
    <text evidence="13">The sequence shown here is derived from an EMBL/GenBank/DDBJ whole genome shotgun (WGS) entry which is preliminary data.</text>
</comment>
<dbReference type="PANTHER" id="PTHR43166">
    <property type="entry name" value="AMINO ACID IMPORT ATP-BINDING PROTEIN"/>
    <property type="match status" value="1"/>
</dbReference>
<dbReference type="PANTHER" id="PTHR43166:SF30">
    <property type="entry name" value="METHIONINE IMPORT ATP-BINDING PROTEIN METN"/>
    <property type="match status" value="1"/>
</dbReference>
<dbReference type="SMART" id="SM00930">
    <property type="entry name" value="NIL"/>
    <property type="match status" value="1"/>
</dbReference>
<dbReference type="Gene3D" id="3.40.50.300">
    <property type="entry name" value="P-loop containing nucleotide triphosphate hydrolases"/>
    <property type="match status" value="1"/>
</dbReference>
<dbReference type="SUPFAM" id="SSF55021">
    <property type="entry name" value="ACT-like"/>
    <property type="match status" value="1"/>
</dbReference>
<dbReference type="CDD" id="cd03258">
    <property type="entry name" value="ABC_MetN_methionine_transporter"/>
    <property type="match status" value="1"/>
</dbReference>
<protein>
    <recommendedName>
        <fullName evidence="4">Cell division ATP-binding protein FtsE</fullName>
    </recommendedName>
</protein>
<evidence type="ECO:0000256" key="8">
    <source>
        <dbReference type="ARBA" id="ARBA00022840"/>
    </source>
</evidence>
<dbReference type="PROSITE" id="PS50893">
    <property type="entry name" value="ABC_TRANSPORTER_2"/>
    <property type="match status" value="1"/>
</dbReference>
<keyword evidence="10" id="KW-0029">Amino-acid transport</keyword>
<dbReference type="InterPro" id="IPR027417">
    <property type="entry name" value="P-loop_NTPase"/>
</dbReference>
<evidence type="ECO:0000256" key="1">
    <source>
        <dbReference type="ARBA" id="ARBA00002579"/>
    </source>
</evidence>
<keyword evidence="5" id="KW-0813">Transport</keyword>
<dbReference type="InterPro" id="IPR045865">
    <property type="entry name" value="ACT-like_dom_sf"/>
</dbReference>
<accession>N9CA91</accession>
<dbReference type="GO" id="GO:0005886">
    <property type="term" value="C:plasma membrane"/>
    <property type="evidence" value="ECO:0007669"/>
    <property type="project" value="UniProtKB-SubCell"/>
</dbReference>
<evidence type="ECO:0000256" key="9">
    <source>
        <dbReference type="ARBA" id="ARBA00022967"/>
    </source>
</evidence>
<dbReference type="AlphaFoldDB" id="N9CA91"/>
<gene>
    <name evidence="13" type="ORF">F941_01824</name>
</gene>
<name>N9CA91_9GAMM</name>
<dbReference type="InterPro" id="IPR050086">
    <property type="entry name" value="MetN_ABC_transporter-like"/>
</dbReference>
<dbReference type="Gene3D" id="3.30.70.260">
    <property type="match status" value="1"/>
</dbReference>
<keyword evidence="8 13" id="KW-0067">ATP-binding</keyword>
<evidence type="ECO:0000256" key="3">
    <source>
        <dbReference type="ARBA" id="ARBA00005417"/>
    </source>
</evidence>
<keyword evidence="6" id="KW-1003">Cell membrane</keyword>
<proteinExistence type="inferred from homology"/>
<dbReference type="SMART" id="SM00382">
    <property type="entry name" value="AAA"/>
    <property type="match status" value="1"/>
</dbReference>
<dbReference type="InterPro" id="IPR017871">
    <property type="entry name" value="ABC_transporter-like_CS"/>
</dbReference>
<dbReference type="InterPro" id="IPR018449">
    <property type="entry name" value="NIL_domain"/>
</dbReference>
<dbReference type="eggNOG" id="COG1135">
    <property type="taxonomic scope" value="Bacteria"/>
</dbReference>
<keyword evidence="14" id="KW-1185">Reference proteome</keyword>
<dbReference type="Pfam" id="PF09383">
    <property type="entry name" value="NIL"/>
    <property type="match status" value="1"/>
</dbReference>
<organism evidence="13 14">
    <name type="scientific">Acinetobacter bouvetii DSM 14964 = CIP 107468</name>
    <dbReference type="NCBI Taxonomy" id="1120925"/>
    <lineage>
        <taxon>Bacteria</taxon>
        <taxon>Pseudomonadati</taxon>
        <taxon>Pseudomonadota</taxon>
        <taxon>Gammaproteobacteria</taxon>
        <taxon>Moraxellales</taxon>
        <taxon>Moraxellaceae</taxon>
        <taxon>Acinetobacter</taxon>
    </lineage>
</organism>
<dbReference type="GO" id="GO:0006865">
    <property type="term" value="P:amino acid transport"/>
    <property type="evidence" value="ECO:0007669"/>
    <property type="project" value="UniProtKB-KW"/>
</dbReference>
<dbReference type="PATRIC" id="fig|1120925.3.peg.1931"/>
<evidence type="ECO:0000256" key="2">
    <source>
        <dbReference type="ARBA" id="ARBA00004417"/>
    </source>
</evidence>
<dbReference type="InterPro" id="IPR041701">
    <property type="entry name" value="MetN_ABC"/>
</dbReference>
<dbReference type="EMBL" id="APQD01000013">
    <property type="protein sequence ID" value="ENV82441.1"/>
    <property type="molecule type" value="Genomic_DNA"/>
</dbReference>
<evidence type="ECO:0000313" key="14">
    <source>
        <dbReference type="Proteomes" id="UP000018460"/>
    </source>
</evidence>
<evidence type="ECO:0000256" key="4">
    <source>
        <dbReference type="ARBA" id="ARBA00020019"/>
    </source>
</evidence>
<comment type="function">
    <text evidence="1">Part of the ABC transporter FtsEX involved in cellular division. Important for assembly or stability of the septal ring.</text>
</comment>
<evidence type="ECO:0000313" key="13">
    <source>
        <dbReference type="EMBL" id="ENV82441.1"/>
    </source>
</evidence>
<keyword evidence="11" id="KW-0472">Membrane</keyword>
<comment type="subcellular location">
    <subcellularLocation>
        <location evidence="2">Cell inner membrane</location>
        <topology evidence="2">Peripheral membrane protein</topology>
    </subcellularLocation>
</comment>
<dbReference type="GO" id="GO:0005524">
    <property type="term" value="F:ATP binding"/>
    <property type="evidence" value="ECO:0007669"/>
    <property type="project" value="UniProtKB-KW"/>
</dbReference>
<evidence type="ECO:0000259" key="12">
    <source>
        <dbReference type="PROSITE" id="PS50893"/>
    </source>
</evidence>
<sequence length="353" mass="38954">MPVFLLSIASDDMIQFKNISKHFELKGQTVTALDQINLEIPAGCIFGIIGYSGAGKSTLIRLINLLERPSEGQIIINDKDFTALNAAELRQERTNIGMIFQHFNLLQTKTVAENIEMPLKLLGVSKAERSKRLDELLEFIDLKHKKDAFPDELSGGQKQRVGIARALANHPKILLCDEATSALDPQTTKSVLALLKKINEEQGITIVMVTHEMDVIESVCDYVTVMEQGKVIETGSTLDIFSQPQHSTTKTFIQTVLQQQLPVNILNNLENQNHNSIYCLKFLGSSAQETVIQAVIKTFDISLNILFANMTEINGSVIGQMFIQLLGDAEAIQQAVAFLENSGVEVSQSGVQA</sequence>